<keyword evidence="2" id="KW-1185">Reference proteome</keyword>
<proteinExistence type="predicted"/>
<sequence>MQDTRQQNQEIYGWSLDSLNTSKTASTNGIDVDRNAKEGCRIEGEKYEDIQSEHCPNRTRIRGLQVVLGQLLRVSTVGSSTRTKWESCRFVYPQFHVRNDGSHEPMYNVPEGGGLYESCRNCNSSPMVIEVIANEHERNLFASYVNHGTYKASNLSSIKPGSNLDIYVNAVQEYGFTHIILVGEREHGITFLDCYCRVFELDMMTGVLWPLGDTLKEAATTPWTGEVAWNVDEVGTVFEVEYYGTVSGNQEDQKYGVPFGSKVPKFENPIF</sequence>
<reference evidence="1 2" key="1">
    <citation type="submission" date="2018-06" db="EMBL/GenBank/DDBJ databases">
        <title>Comparative genomics reveals the genomic features of Rhizophagus irregularis, R. cerebriforme, R. diaphanum and Gigaspora rosea, and their symbiotic lifestyle signature.</title>
        <authorList>
            <person name="Morin E."/>
            <person name="San Clemente H."/>
            <person name="Chen E.C.H."/>
            <person name="De La Providencia I."/>
            <person name="Hainaut M."/>
            <person name="Kuo A."/>
            <person name="Kohler A."/>
            <person name="Murat C."/>
            <person name="Tang N."/>
            <person name="Roy S."/>
            <person name="Loubradou J."/>
            <person name="Henrissat B."/>
            <person name="Grigoriev I.V."/>
            <person name="Corradi N."/>
            <person name="Roux C."/>
            <person name="Martin F.M."/>
        </authorList>
    </citation>
    <scope>NUCLEOTIDE SEQUENCE [LARGE SCALE GENOMIC DNA]</scope>
    <source>
        <strain evidence="1 2">DAOM 227022</strain>
    </source>
</reference>
<evidence type="ECO:0000313" key="2">
    <source>
        <dbReference type="Proteomes" id="UP000265703"/>
    </source>
</evidence>
<dbReference type="Proteomes" id="UP000265703">
    <property type="component" value="Unassembled WGS sequence"/>
</dbReference>
<gene>
    <name evidence="1" type="ORF">C1645_835369</name>
</gene>
<comment type="caution">
    <text evidence="1">The sequence shown here is derived from an EMBL/GenBank/DDBJ whole genome shotgun (WGS) entry which is preliminary data.</text>
</comment>
<evidence type="ECO:0000313" key="1">
    <source>
        <dbReference type="EMBL" id="RIA82440.1"/>
    </source>
</evidence>
<accession>A0A397S7W8</accession>
<organism evidence="1 2">
    <name type="scientific">Glomus cerebriforme</name>
    <dbReference type="NCBI Taxonomy" id="658196"/>
    <lineage>
        <taxon>Eukaryota</taxon>
        <taxon>Fungi</taxon>
        <taxon>Fungi incertae sedis</taxon>
        <taxon>Mucoromycota</taxon>
        <taxon>Glomeromycotina</taxon>
        <taxon>Glomeromycetes</taxon>
        <taxon>Glomerales</taxon>
        <taxon>Glomeraceae</taxon>
        <taxon>Glomus</taxon>
    </lineage>
</organism>
<dbReference type="EMBL" id="QKYT01000666">
    <property type="protein sequence ID" value="RIA82440.1"/>
    <property type="molecule type" value="Genomic_DNA"/>
</dbReference>
<dbReference type="AlphaFoldDB" id="A0A397S7W8"/>
<dbReference type="OrthoDB" id="2430825at2759"/>
<protein>
    <submittedName>
        <fullName evidence="1">Uncharacterized protein</fullName>
    </submittedName>
</protein>
<name>A0A397S7W8_9GLOM</name>